<accession>A0A9N7TPB9</accession>
<evidence type="ECO:0000313" key="2">
    <source>
        <dbReference type="Proteomes" id="UP001153269"/>
    </source>
</evidence>
<dbReference type="AlphaFoldDB" id="A0A9N7TPB9"/>
<comment type="caution">
    <text evidence="1">The sequence shown here is derived from an EMBL/GenBank/DDBJ whole genome shotgun (WGS) entry which is preliminary data.</text>
</comment>
<reference evidence="1" key="1">
    <citation type="submission" date="2020-03" db="EMBL/GenBank/DDBJ databases">
        <authorList>
            <person name="Weist P."/>
        </authorList>
    </citation>
    <scope>NUCLEOTIDE SEQUENCE</scope>
</reference>
<name>A0A9N7TPB9_PLEPL</name>
<protein>
    <submittedName>
        <fullName evidence="1">Uncharacterized protein</fullName>
    </submittedName>
</protein>
<proteinExistence type="predicted"/>
<keyword evidence="2" id="KW-1185">Reference proteome</keyword>
<evidence type="ECO:0000313" key="1">
    <source>
        <dbReference type="EMBL" id="CAB1415288.1"/>
    </source>
</evidence>
<dbReference type="Proteomes" id="UP001153269">
    <property type="component" value="Unassembled WGS sequence"/>
</dbReference>
<gene>
    <name evidence="1" type="ORF">PLEPLA_LOCUS3004</name>
</gene>
<dbReference type="EMBL" id="CADEAL010000148">
    <property type="protein sequence ID" value="CAB1415288.1"/>
    <property type="molecule type" value="Genomic_DNA"/>
</dbReference>
<organism evidence="1 2">
    <name type="scientific">Pleuronectes platessa</name>
    <name type="common">European plaice</name>
    <dbReference type="NCBI Taxonomy" id="8262"/>
    <lineage>
        <taxon>Eukaryota</taxon>
        <taxon>Metazoa</taxon>
        <taxon>Chordata</taxon>
        <taxon>Craniata</taxon>
        <taxon>Vertebrata</taxon>
        <taxon>Euteleostomi</taxon>
        <taxon>Actinopterygii</taxon>
        <taxon>Neopterygii</taxon>
        <taxon>Teleostei</taxon>
        <taxon>Neoteleostei</taxon>
        <taxon>Acanthomorphata</taxon>
        <taxon>Carangaria</taxon>
        <taxon>Pleuronectiformes</taxon>
        <taxon>Pleuronectoidei</taxon>
        <taxon>Pleuronectidae</taxon>
        <taxon>Pleuronectes</taxon>
    </lineage>
</organism>
<sequence length="130" mass="14582">MRHRPAAHTHGRLHACSAHHRSVLTIVLRAHHHGWPTSSCCTHPAGTSSMLHIICSRTCIMLHIILPAHIHPRSYGAHHPARRRTSSCGDVILQRTSSCRRCTHPAAHIIMPLTWHIIVRAHPPVAHFIL</sequence>